<accession>A0A0C3NXA1</accession>
<evidence type="ECO:0000256" key="1">
    <source>
        <dbReference type="SAM" id="SignalP"/>
    </source>
</evidence>
<gene>
    <name evidence="2" type="ORF">M404DRAFT_141266</name>
</gene>
<dbReference type="HOGENOM" id="CLU_196976_0_0_1"/>
<organism evidence="2 3">
    <name type="scientific">Pisolithus tinctorius Marx 270</name>
    <dbReference type="NCBI Taxonomy" id="870435"/>
    <lineage>
        <taxon>Eukaryota</taxon>
        <taxon>Fungi</taxon>
        <taxon>Dikarya</taxon>
        <taxon>Basidiomycota</taxon>
        <taxon>Agaricomycotina</taxon>
        <taxon>Agaricomycetes</taxon>
        <taxon>Agaricomycetidae</taxon>
        <taxon>Boletales</taxon>
        <taxon>Sclerodermatineae</taxon>
        <taxon>Pisolithaceae</taxon>
        <taxon>Pisolithus</taxon>
    </lineage>
</organism>
<evidence type="ECO:0000313" key="3">
    <source>
        <dbReference type="Proteomes" id="UP000054217"/>
    </source>
</evidence>
<reference evidence="3" key="2">
    <citation type="submission" date="2015-01" db="EMBL/GenBank/DDBJ databases">
        <title>Evolutionary Origins and Diversification of the Mycorrhizal Mutualists.</title>
        <authorList>
            <consortium name="DOE Joint Genome Institute"/>
            <consortium name="Mycorrhizal Genomics Consortium"/>
            <person name="Kohler A."/>
            <person name="Kuo A."/>
            <person name="Nagy L.G."/>
            <person name="Floudas D."/>
            <person name="Copeland A."/>
            <person name="Barry K.W."/>
            <person name="Cichocki N."/>
            <person name="Veneault-Fourrey C."/>
            <person name="LaButti K."/>
            <person name="Lindquist E.A."/>
            <person name="Lipzen A."/>
            <person name="Lundell T."/>
            <person name="Morin E."/>
            <person name="Murat C."/>
            <person name="Riley R."/>
            <person name="Ohm R."/>
            <person name="Sun H."/>
            <person name="Tunlid A."/>
            <person name="Henrissat B."/>
            <person name="Grigoriev I.V."/>
            <person name="Hibbett D.S."/>
            <person name="Martin F."/>
        </authorList>
    </citation>
    <scope>NUCLEOTIDE SEQUENCE [LARGE SCALE GENOMIC DNA]</scope>
    <source>
        <strain evidence="3">Marx 270</strain>
    </source>
</reference>
<dbReference type="AlphaFoldDB" id="A0A0C3NXA1"/>
<dbReference type="OrthoDB" id="1728974at2759"/>
<evidence type="ECO:0000313" key="2">
    <source>
        <dbReference type="EMBL" id="KIO05475.1"/>
    </source>
</evidence>
<dbReference type="InParanoid" id="A0A0C3NXA1"/>
<feature type="chain" id="PRO_5002176606" description="Secreted protein" evidence="1">
    <location>
        <begin position="22"/>
        <end position="69"/>
    </location>
</feature>
<feature type="signal peptide" evidence="1">
    <location>
        <begin position="1"/>
        <end position="21"/>
    </location>
</feature>
<keyword evidence="1" id="KW-0732">Signal</keyword>
<reference evidence="2 3" key="1">
    <citation type="submission" date="2014-04" db="EMBL/GenBank/DDBJ databases">
        <authorList>
            <consortium name="DOE Joint Genome Institute"/>
            <person name="Kuo A."/>
            <person name="Kohler A."/>
            <person name="Costa M.D."/>
            <person name="Nagy L.G."/>
            <person name="Floudas D."/>
            <person name="Copeland A."/>
            <person name="Barry K.W."/>
            <person name="Cichocki N."/>
            <person name="Veneault-Fourrey C."/>
            <person name="LaButti K."/>
            <person name="Lindquist E.A."/>
            <person name="Lipzen A."/>
            <person name="Lundell T."/>
            <person name="Morin E."/>
            <person name="Murat C."/>
            <person name="Sun H."/>
            <person name="Tunlid A."/>
            <person name="Henrissat B."/>
            <person name="Grigoriev I.V."/>
            <person name="Hibbett D.S."/>
            <person name="Martin F."/>
            <person name="Nordberg H.P."/>
            <person name="Cantor M.N."/>
            <person name="Hua S.X."/>
        </authorList>
    </citation>
    <scope>NUCLEOTIDE SEQUENCE [LARGE SCALE GENOMIC DNA]</scope>
    <source>
        <strain evidence="2 3">Marx 270</strain>
    </source>
</reference>
<dbReference type="STRING" id="870435.A0A0C3NXA1"/>
<dbReference type="Proteomes" id="UP000054217">
    <property type="component" value="Unassembled WGS sequence"/>
</dbReference>
<dbReference type="EMBL" id="KN831967">
    <property type="protein sequence ID" value="KIO05475.1"/>
    <property type="molecule type" value="Genomic_DNA"/>
</dbReference>
<sequence>MGSHLHHLFVIILVHGAPVHPNYLWEASRDHLCDDLHHQLIHHLAIPQPTQEQVYDYGLYLIGQALHRH</sequence>
<protein>
    <recommendedName>
        <fullName evidence="4">Secreted protein</fullName>
    </recommendedName>
</protein>
<name>A0A0C3NXA1_PISTI</name>
<keyword evidence="3" id="KW-1185">Reference proteome</keyword>
<proteinExistence type="predicted"/>
<evidence type="ECO:0008006" key="4">
    <source>
        <dbReference type="Google" id="ProtNLM"/>
    </source>
</evidence>